<evidence type="ECO:0000313" key="2">
    <source>
        <dbReference type="Proteomes" id="UP000533080"/>
    </source>
</evidence>
<gene>
    <name evidence="1" type="ORF">HNV28_16780</name>
</gene>
<sequence>MSRRLLLCLCLTLPACGLFHRPLKPERAPADEAARFTFPIDLPADGRMRIPADLAAAISLAMDDFRPRGVKPHRGATPDEVCLYQRESFDVTVAPGPEGVIFVRFTVKDGACDKDGPVADMGSTYAVEVAKHRILAIQRP</sequence>
<evidence type="ECO:0000313" key="1">
    <source>
        <dbReference type="EMBL" id="NOJ79976.1"/>
    </source>
</evidence>
<dbReference type="RefSeq" id="WP_171442206.1">
    <property type="nucleotide sequence ID" value="NZ_JABFNS010000111.1"/>
</dbReference>
<proteinExistence type="predicted"/>
<organism evidence="1 2">
    <name type="scientific">Myxococcus xanthus</name>
    <dbReference type="NCBI Taxonomy" id="34"/>
    <lineage>
        <taxon>Bacteria</taxon>
        <taxon>Pseudomonadati</taxon>
        <taxon>Myxococcota</taxon>
        <taxon>Myxococcia</taxon>
        <taxon>Myxococcales</taxon>
        <taxon>Cystobacterineae</taxon>
        <taxon>Myxococcaceae</taxon>
        <taxon>Myxococcus</taxon>
    </lineage>
</organism>
<comment type="caution">
    <text evidence="1">The sequence shown here is derived from an EMBL/GenBank/DDBJ whole genome shotgun (WGS) entry which is preliminary data.</text>
</comment>
<reference evidence="1 2" key="1">
    <citation type="submission" date="2020-05" db="EMBL/GenBank/DDBJ databases">
        <authorList>
            <person name="Whitworth D."/>
        </authorList>
    </citation>
    <scope>NUCLEOTIDE SEQUENCE [LARGE SCALE GENOMIC DNA]</scope>
    <source>
        <strain evidence="1 2">AM005</strain>
    </source>
</reference>
<dbReference type="EMBL" id="JABFNT010000048">
    <property type="protein sequence ID" value="NOJ79976.1"/>
    <property type="molecule type" value="Genomic_DNA"/>
</dbReference>
<protein>
    <submittedName>
        <fullName evidence="1">Uncharacterized protein</fullName>
    </submittedName>
</protein>
<dbReference type="Proteomes" id="UP000533080">
    <property type="component" value="Unassembled WGS sequence"/>
</dbReference>
<accession>A0A7Y4MRF9</accession>
<dbReference type="AlphaFoldDB" id="A0A7Y4MRF9"/>
<name>A0A7Y4MRF9_MYXXA</name>